<dbReference type="EMBL" id="JAGGLI010000067">
    <property type="protein sequence ID" value="MBP2029061.1"/>
    <property type="molecule type" value="Genomic_DNA"/>
</dbReference>
<evidence type="ECO:0000259" key="1">
    <source>
        <dbReference type="Pfam" id="PF11728"/>
    </source>
</evidence>
<comment type="caution">
    <text evidence="2">The sequence shown here is derived from an EMBL/GenBank/DDBJ whole genome shotgun (WGS) entry which is preliminary data.</text>
</comment>
<dbReference type="Pfam" id="PF11728">
    <property type="entry name" value="ArAE_1_C"/>
    <property type="match status" value="1"/>
</dbReference>
<gene>
    <name evidence="2" type="ORF">J2Z35_002899</name>
</gene>
<name>A0ABS4KPC6_9FIRM</name>
<evidence type="ECO:0000313" key="3">
    <source>
        <dbReference type="Proteomes" id="UP001314903"/>
    </source>
</evidence>
<evidence type="ECO:0000313" key="2">
    <source>
        <dbReference type="EMBL" id="MBP2029061.1"/>
    </source>
</evidence>
<accession>A0ABS4KPC6</accession>
<sequence>MIAINFQGLEISEELSQQIQEYRSALRLLPLPLTREEFENRATVYEYLNDLEHFLNAKSTLIEEMI</sequence>
<dbReference type="Proteomes" id="UP001314903">
    <property type="component" value="Unassembled WGS sequence"/>
</dbReference>
<reference evidence="2 3" key="1">
    <citation type="submission" date="2021-03" db="EMBL/GenBank/DDBJ databases">
        <title>Genomic Encyclopedia of Type Strains, Phase IV (KMG-IV): sequencing the most valuable type-strain genomes for metagenomic binning, comparative biology and taxonomic classification.</title>
        <authorList>
            <person name="Goeker M."/>
        </authorList>
    </citation>
    <scope>NUCLEOTIDE SEQUENCE [LARGE SCALE GENOMIC DNA]</scope>
    <source>
        <strain evidence="2 3">DSM 27512</strain>
    </source>
</reference>
<keyword evidence="3" id="KW-1185">Reference proteome</keyword>
<protein>
    <submittedName>
        <fullName evidence="2">Uncharacterized membrane protein YgaE (UPF0421/DUF939 family)</fullName>
    </submittedName>
</protein>
<dbReference type="InterPro" id="IPR021062">
    <property type="entry name" value="ArAE_1_C"/>
</dbReference>
<dbReference type="Gene3D" id="1.20.120.940">
    <property type="entry name" value="Putative aromatic acid exporter, C-terminal domain"/>
    <property type="match status" value="1"/>
</dbReference>
<organism evidence="2 3">
    <name type="scientific">Acetoanaerobium pronyense</name>
    <dbReference type="NCBI Taxonomy" id="1482736"/>
    <lineage>
        <taxon>Bacteria</taxon>
        <taxon>Bacillati</taxon>
        <taxon>Bacillota</taxon>
        <taxon>Clostridia</taxon>
        <taxon>Peptostreptococcales</taxon>
        <taxon>Filifactoraceae</taxon>
        <taxon>Acetoanaerobium</taxon>
    </lineage>
</organism>
<feature type="domain" description="Putative aromatic acid exporter C-terminal" evidence="1">
    <location>
        <begin position="10"/>
        <end position="59"/>
    </location>
</feature>
<dbReference type="InterPro" id="IPR038323">
    <property type="entry name" value="ArAE_1_C_sf"/>
</dbReference>
<proteinExistence type="predicted"/>